<accession>A0ABW8A9T4</accession>
<dbReference type="EMBL" id="JBITMB010000006">
    <property type="protein sequence ID" value="MFI7443395.1"/>
    <property type="molecule type" value="Genomic_DNA"/>
</dbReference>
<proteinExistence type="predicted"/>
<keyword evidence="1" id="KW-1133">Transmembrane helix</keyword>
<reference evidence="2 3" key="1">
    <citation type="submission" date="2024-10" db="EMBL/GenBank/DDBJ databases">
        <title>The Natural Products Discovery Center: Release of the First 8490 Sequenced Strains for Exploring Actinobacteria Biosynthetic Diversity.</title>
        <authorList>
            <person name="Kalkreuter E."/>
            <person name="Kautsar S.A."/>
            <person name="Yang D."/>
            <person name="Bader C.D."/>
            <person name="Teijaro C.N."/>
            <person name="Fluegel L."/>
            <person name="Davis C.M."/>
            <person name="Simpson J.R."/>
            <person name="Lauterbach L."/>
            <person name="Steele A.D."/>
            <person name="Gui C."/>
            <person name="Meng S."/>
            <person name="Li G."/>
            <person name="Viehrig K."/>
            <person name="Ye F."/>
            <person name="Su P."/>
            <person name="Kiefer A.F."/>
            <person name="Nichols A."/>
            <person name="Cepeda A.J."/>
            <person name="Yan W."/>
            <person name="Fan B."/>
            <person name="Jiang Y."/>
            <person name="Adhikari A."/>
            <person name="Zheng C.-J."/>
            <person name="Schuster L."/>
            <person name="Cowan T.M."/>
            <person name="Smanski M.J."/>
            <person name="Chevrette M.G."/>
            <person name="De Carvalho L.P.S."/>
            <person name="Shen B."/>
        </authorList>
    </citation>
    <scope>NUCLEOTIDE SEQUENCE [LARGE SCALE GENOMIC DNA]</scope>
    <source>
        <strain evidence="2 3">NPDC049503</strain>
    </source>
</reference>
<evidence type="ECO:0000313" key="3">
    <source>
        <dbReference type="Proteomes" id="UP001612928"/>
    </source>
</evidence>
<feature type="transmembrane region" description="Helical" evidence="1">
    <location>
        <begin position="9"/>
        <end position="30"/>
    </location>
</feature>
<name>A0ABW8A9T4_9ACTN</name>
<protein>
    <submittedName>
        <fullName evidence="2">Uncharacterized protein</fullName>
    </submittedName>
</protein>
<keyword evidence="3" id="KW-1185">Reference proteome</keyword>
<evidence type="ECO:0000313" key="2">
    <source>
        <dbReference type="EMBL" id="MFI7443395.1"/>
    </source>
</evidence>
<organism evidence="2 3">
    <name type="scientific">Nonomuraea indica</name>
    <dbReference type="NCBI Taxonomy" id="1581193"/>
    <lineage>
        <taxon>Bacteria</taxon>
        <taxon>Bacillati</taxon>
        <taxon>Actinomycetota</taxon>
        <taxon>Actinomycetes</taxon>
        <taxon>Streptosporangiales</taxon>
        <taxon>Streptosporangiaceae</taxon>
        <taxon>Nonomuraea</taxon>
    </lineage>
</organism>
<keyword evidence="1" id="KW-0472">Membrane</keyword>
<dbReference type="RefSeq" id="WP_180903542.1">
    <property type="nucleotide sequence ID" value="NZ_JBITMB010000006.1"/>
</dbReference>
<sequence length="47" mass="5343">MPWPTGPRLLWLIFVVEVAFGLVQLAPWWWSRRTDPSGELAGAAARH</sequence>
<gene>
    <name evidence="2" type="ORF">ACIBP5_25785</name>
</gene>
<dbReference type="Proteomes" id="UP001612928">
    <property type="component" value="Unassembled WGS sequence"/>
</dbReference>
<keyword evidence="1" id="KW-0812">Transmembrane</keyword>
<evidence type="ECO:0000256" key="1">
    <source>
        <dbReference type="SAM" id="Phobius"/>
    </source>
</evidence>
<comment type="caution">
    <text evidence="2">The sequence shown here is derived from an EMBL/GenBank/DDBJ whole genome shotgun (WGS) entry which is preliminary data.</text>
</comment>